<proteinExistence type="predicted"/>
<keyword evidence="3" id="KW-1185">Reference proteome</keyword>
<dbReference type="EMBL" id="QJNS01000079">
    <property type="protein sequence ID" value="RYO88974.1"/>
    <property type="molecule type" value="Genomic_DNA"/>
</dbReference>
<evidence type="ECO:0000313" key="3">
    <source>
        <dbReference type="Proteomes" id="UP000294003"/>
    </source>
</evidence>
<feature type="region of interest" description="Disordered" evidence="1">
    <location>
        <begin position="79"/>
        <end position="102"/>
    </location>
</feature>
<protein>
    <submittedName>
        <fullName evidence="2">Uncharacterized protein</fullName>
    </submittedName>
</protein>
<organism evidence="2 3">
    <name type="scientific">Monosporascus cannonballus</name>
    <dbReference type="NCBI Taxonomy" id="155416"/>
    <lineage>
        <taxon>Eukaryota</taxon>
        <taxon>Fungi</taxon>
        <taxon>Dikarya</taxon>
        <taxon>Ascomycota</taxon>
        <taxon>Pezizomycotina</taxon>
        <taxon>Sordariomycetes</taxon>
        <taxon>Xylariomycetidae</taxon>
        <taxon>Xylariales</taxon>
        <taxon>Xylariales incertae sedis</taxon>
        <taxon>Monosporascus</taxon>
    </lineage>
</organism>
<sequence length="132" mass="14488">MSVTNLMEAYYELCCCSYSTGHHRRREGHEGCVVRKSCDIAGNAYRVDLRVFDHLRTRGAKICNRIETDPSIEEVGRVAHSPAAQSKKGGGSHKFRTGSRSDIASSHYQRLDEYGVPLTNLAVAGGPTSEST</sequence>
<evidence type="ECO:0000313" key="2">
    <source>
        <dbReference type="EMBL" id="RYO88974.1"/>
    </source>
</evidence>
<name>A0ABY0HDH2_9PEZI</name>
<reference evidence="2 3" key="1">
    <citation type="submission" date="2018-06" db="EMBL/GenBank/DDBJ databases">
        <title>Complete Genomes of Monosporascus.</title>
        <authorList>
            <person name="Robinson A.J."/>
            <person name="Natvig D.O."/>
        </authorList>
    </citation>
    <scope>NUCLEOTIDE SEQUENCE [LARGE SCALE GENOMIC DNA]</scope>
    <source>
        <strain evidence="2 3">CBS 609.92</strain>
    </source>
</reference>
<accession>A0ABY0HDH2</accession>
<dbReference type="Proteomes" id="UP000294003">
    <property type="component" value="Unassembled WGS sequence"/>
</dbReference>
<evidence type="ECO:0000256" key="1">
    <source>
        <dbReference type="SAM" id="MobiDB-lite"/>
    </source>
</evidence>
<gene>
    <name evidence="2" type="ORF">DL762_003470</name>
</gene>
<comment type="caution">
    <text evidence="2">The sequence shown here is derived from an EMBL/GenBank/DDBJ whole genome shotgun (WGS) entry which is preliminary data.</text>
</comment>